<comment type="similarity">
    <text evidence="1">Belongs to the TBCC family.</text>
</comment>
<protein>
    <recommendedName>
        <fullName evidence="3">C-CAP/cofactor C-like domain-containing protein</fullName>
    </recommendedName>
</protein>
<evidence type="ECO:0000259" key="3">
    <source>
        <dbReference type="PROSITE" id="PS51329"/>
    </source>
</evidence>
<evidence type="ECO:0000313" key="5">
    <source>
        <dbReference type="Proteomes" id="UP000429607"/>
    </source>
</evidence>
<evidence type="ECO:0000256" key="2">
    <source>
        <dbReference type="SAM" id="MobiDB-lite"/>
    </source>
</evidence>
<organism evidence="4 5">
    <name type="scientific">Phytophthora rubi</name>
    <dbReference type="NCBI Taxonomy" id="129364"/>
    <lineage>
        <taxon>Eukaryota</taxon>
        <taxon>Sar</taxon>
        <taxon>Stramenopiles</taxon>
        <taxon>Oomycota</taxon>
        <taxon>Peronosporomycetes</taxon>
        <taxon>Peronosporales</taxon>
        <taxon>Peronosporaceae</taxon>
        <taxon>Phytophthora</taxon>
    </lineage>
</organism>
<dbReference type="Gene3D" id="2.160.20.70">
    <property type="match status" value="1"/>
</dbReference>
<dbReference type="InterPro" id="IPR039589">
    <property type="entry name" value="TBCC1"/>
</dbReference>
<gene>
    <name evidence="4" type="ORF">PR001_g19336</name>
</gene>
<dbReference type="InterPro" id="IPR012945">
    <property type="entry name" value="Tubulin-bd_cofactor_C_dom"/>
</dbReference>
<dbReference type="AlphaFoldDB" id="A0A6A3K303"/>
<proteinExistence type="inferred from homology"/>
<dbReference type="PANTHER" id="PTHR16052:SF0">
    <property type="entry name" value="TBCC DOMAIN-CONTAINING PROTEIN 1"/>
    <property type="match status" value="1"/>
</dbReference>
<dbReference type="Pfam" id="PF07986">
    <property type="entry name" value="TBCC"/>
    <property type="match status" value="1"/>
</dbReference>
<evidence type="ECO:0000313" key="4">
    <source>
        <dbReference type="EMBL" id="KAE8998393.1"/>
    </source>
</evidence>
<dbReference type="PROSITE" id="PS51329">
    <property type="entry name" value="C_CAP_COFACTOR_C"/>
    <property type="match status" value="1"/>
</dbReference>
<sequence length="701" mass="76699">MAVGVSGANDDVQTPAETRRATGGRDDVPEFIPAPPAKKRKRRADMPRIWLRLELFELGFVPLPSKYAATLTLGNVKKALDALHCKLQTGGDDDAVMADASDASSSSSSFVESDNLATVTFPVWKDAVHGVFQWRERDYEAFWLLLVQFHRMVPMKHEAVDAAAPLDVAQCLEREDVPVFKMLIFLFIQTVKPHSWRTKHSLDSFNAVWYREHAESLAAAAALETAGAVAATAPKSPMLAAVGSPLMRGSASPPPPQSPHTVGMADRSTADSYYLAFVREKLEDLFGLLYPSVDLKDESQTVVSADQIDLLGFLLCLGDASLVDRNVKLSSCYPTWEQPDGGNAMTEDEAAPEFVQRVENGNKVCRFYKTHLSLNDKLYPPVGFSVAPPTTALNNLSVPSPPAFSLNDDFSLDGSADAAPPQEETAGRPVILSQLVKTTVIKRADELAAPGESGQLSDIIIFSCQDSYIYILGPVRYPFTSLVASCKNCRIIMAPNTGILSMERCENVQLTSLSGLVRVSNCLDTRLNVYTLSPIIVSGENVGVILGPYNTKYSGLKQQLSTVPFLYNADSQGSWNIFLDLDSEKDMADTDKPPVSIQVPETFRDVCVPVKPAAGAGPAERPFPIPPEYVAAMRKQYETVESLRQLVTSDEFDLTKKRTMEVVIQLKFKEWLSSTSNVRQILDLVHLDRANGGCDPGARES</sequence>
<dbReference type="InterPro" id="IPR017901">
    <property type="entry name" value="C-CAP_CF_C-like"/>
</dbReference>
<feature type="region of interest" description="Disordered" evidence="2">
    <location>
        <begin position="1"/>
        <end position="40"/>
    </location>
</feature>
<feature type="domain" description="C-CAP/cofactor C-like" evidence="3">
    <location>
        <begin position="420"/>
        <end position="565"/>
    </location>
</feature>
<reference evidence="4 5" key="1">
    <citation type="submission" date="2018-09" db="EMBL/GenBank/DDBJ databases">
        <title>Genomic investigation of the strawberry pathogen Phytophthora fragariae indicates pathogenicity is determined by transcriptional variation in three key races.</title>
        <authorList>
            <person name="Adams T.M."/>
            <person name="Armitage A.D."/>
            <person name="Sobczyk M.K."/>
            <person name="Bates H.J."/>
            <person name="Dunwell J.M."/>
            <person name="Nellist C.F."/>
            <person name="Harrison R.J."/>
        </authorList>
    </citation>
    <scope>NUCLEOTIDE SEQUENCE [LARGE SCALE GENOMIC DNA]</scope>
    <source>
        <strain evidence="4 5">SCRP249</strain>
    </source>
</reference>
<dbReference type="EMBL" id="QXFV01001785">
    <property type="protein sequence ID" value="KAE8998393.1"/>
    <property type="molecule type" value="Genomic_DNA"/>
</dbReference>
<comment type="caution">
    <text evidence="4">The sequence shown here is derived from an EMBL/GenBank/DDBJ whole genome shotgun (WGS) entry which is preliminary data.</text>
</comment>
<feature type="compositionally biased region" description="Basic and acidic residues" evidence="2">
    <location>
        <begin position="17"/>
        <end position="28"/>
    </location>
</feature>
<dbReference type="PANTHER" id="PTHR16052">
    <property type="entry name" value="TBCC DOMAIN-CONTAINING PROTEIN 1"/>
    <property type="match status" value="1"/>
</dbReference>
<evidence type="ECO:0000256" key="1">
    <source>
        <dbReference type="ARBA" id="ARBA00008848"/>
    </source>
</evidence>
<accession>A0A6A3K303</accession>
<dbReference type="InterPro" id="IPR016098">
    <property type="entry name" value="CAP/MinC_C"/>
</dbReference>
<dbReference type="Proteomes" id="UP000429607">
    <property type="component" value="Unassembled WGS sequence"/>
</dbReference>
<name>A0A6A3K303_9STRA</name>